<sequence>MAKKRNQVRRCVKKYIPYELHPDDFLQTMTKIFCYSRWFGVAGSGNLVWKIFGILILLLLAIIEGVAIWRVIKALAGWAVDIIGHRSVTARLAGTMFYASSIVTLILSWKLSSSWDELAAFWASVDQTMAINVPPDKNLKNRMISVTFIIMACVILEHTMCMMSQIGFDCPASLILKRYTLMSHGFLLLRTDYSIWFAIPLLFLSKVATILWNYQDTLIVTVSMGLTSRYYRLNNFVAKFSVAVKKDLSRNKQSNSLNSRNEYTWRKIREAYVKQAMLVRRVDAWLGGLILLSSLVNFYFICLQLFLGITQGLSGSFIKRLYYLVSLVWLCVRVSCVVLAAADINVQSKRALRYLYACDAHCYNIEVERLQNQLSKEYIALTGMGFFSLNRSILLKMAGAVITYELVLIQFDDNGTTAHIPSQSNATF</sequence>
<organism evidence="1 2">
    <name type="scientific">Choristoneura fumiferana</name>
    <name type="common">Spruce budworm moth</name>
    <name type="synonym">Archips fumiferana</name>
    <dbReference type="NCBI Taxonomy" id="7141"/>
    <lineage>
        <taxon>Eukaryota</taxon>
        <taxon>Metazoa</taxon>
        <taxon>Ecdysozoa</taxon>
        <taxon>Arthropoda</taxon>
        <taxon>Hexapoda</taxon>
        <taxon>Insecta</taxon>
        <taxon>Pterygota</taxon>
        <taxon>Neoptera</taxon>
        <taxon>Endopterygota</taxon>
        <taxon>Lepidoptera</taxon>
        <taxon>Glossata</taxon>
        <taxon>Ditrysia</taxon>
        <taxon>Tortricoidea</taxon>
        <taxon>Tortricidae</taxon>
        <taxon>Tortricinae</taxon>
        <taxon>Choristoneura</taxon>
    </lineage>
</organism>
<dbReference type="Proteomes" id="UP001064048">
    <property type="component" value="Chromosome Z"/>
</dbReference>
<evidence type="ECO:0000313" key="1">
    <source>
        <dbReference type="EMBL" id="KAI8430267.1"/>
    </source>
</evidence>
<keyword evidence="2" id="KW-1185">Reference proteome</keyword>
<proteinExistence type="predicted"/>
<accession>A0ACC0K1E1</accession>
<dbReference type="EMBL" id="CM046131">
    <property type="protein sequence ID" value="KAI8430267.1"/>
    <property type="molecule type" value="Genomic_DNA"/>
</dbReference>
<gene>
    <name evidence="1" type="ORF">MSG28_000598</name>
</gene>
<comment type="caution">
    <text evidence="1">The sequence shown here is derived from an EMBL/GenBank/DDBJ whole genome shotgun (WGS) entry which is preliminary data.</text>
</comment>
<protein>
    <submittedName>
        <fullName evidence="1">Uncharacterized protein</fullName>
    </submittedName>
</protein>
<evidence type="ECO:0000313" key="2">
    <source>
        <dbReference type="Proteomes" id="UP001064048"/>
    </source>
</evidence>
<reference evidence="1 2" key="1">
    <citation type="journal article" date="2022" name="Genome Biol. Evol.">
        <title>The Spruce Budworm Genome: Reconstructing the Evolutionary History of Antifreeze Proteins.</title>
        <authorList>
            <person name="Beliveau C."/>
            <person name="Gagne P."/>
            <person name="Picq S."/>
            <person name="Vernygora O."/>
            <person name="Keeling C.I."/>
            <person name="Pinkney K."/>
            <person name="Doucet D."/>
            <person name="Wen F."/>
            <person name="Johnston J.S."/>
            <person name="Maaroufi H."/>
            <person name="Boyle B."/>
            <person name="Laroche J."/>
            <person name="Dewar K."/>
            <person name="Juretic N."/>
            <person name="Blackburn G."/>
            <person name="Nisole A."/>
            <person name="Brunet B."/>
            <person name="Brandao M."/>
            <person name="Lumley L."/>
            <person name="Duan J."/>
            <person name="Quan G."/>
            <person name="Lucarotti C.J."/>
            <person name="Roe A.D."/>
            <person name="Sperling F.A.H."/>
            <person name="Levesque R.C."/>
            <person name="Cusson M."/>
        </authorList>
    </citation>
    <scope>NUCLEOTIDE SEQUENCE [LARGE SCALE GENOMIC DNA]</scope>
    <source>
        <strain evidence="1">Glfc:IPQL:Cfum</strain>
    </source>
</reference>
<name>A0ACC0K1E1_CHOFU</name>